<dbReference type="OrthoDB" id="6385145at2"/>
<dbReference type="AlphaFoldDB" id="A0A3S2Y311"/>
<dbReference type="RefSeq" id="WP_127705204.1">
    <property type="nucleotide sequence ID" value="NZ_SACK01000004.1"/>
</dbReference>
<dbReference type="InterPro" id="IPR027056">
    <property type="entry name" value="Gluconate_2DH_su3"/>
</dbReference>
<name>A0A3S2Y311_9SPHI</name>
<dbReference type="Proteomes" id="UP000282759">
    <property type="component" value="Unassembled WGS sequence"/>
</dbReference>
<sequence>MDRRIAIKNLALILSGATLFPKGLLAGNEKLIQLKNVTVTPAQEKLLANICETIIPKTTTPGAKDLNLHLFVLTMLDDCYSKADQDAFAKGLEQFEKLAAQTNSKPFALWPAAQRETLLTSLEQKNDQPAELNRFYRIVKDKTIQGYTQSQYFMTKQVVYELVPARYLVNVPVKKTTKVPSGKHG</sequence>
<evidence type="ECO:0000313" key="2">
    <source>
        <dbReference type="Proteomes" id="UP000282759"/>
    </source>
</evidence>
<accession>A0A3S2Y311</accession>
<gene>
    <name evidence="1" type="ORF">EOD41_12160</name>
</gene>
<evidence type="ECO:0000313" key="1">
    <source>
        <dbReference type="EMBL" id="RVU00739.1"/>
    </source>
</evidence>
<dbReference type="EMBL" id="SACK01000004">
    <property type="protein sequence ID" value="RVU00739.1"/>
    <property type="molecule type" value="Genomic_DNA"/>
</dbReference>
<keyword evidence="2" id="KW-1185">Reference proteome</keyword>
<proteinExistence type="predicted"/>
<protein>
    <submittedName>
        <fullName evidence="1">Gluconate 2-dehydrogenase subunit 3 family protein</fullName>
    </submittedName>
</protein>
<dbReference type="Pfam" id="PF13618">
    <property type="entry name" value="Gluconate_2-dh3"/>
    <property type="match status" value="1"/>
</dbReference>
<organism evidence="1 2">
    <name type="scientific">Mucilaginibacter limnophilus</name>
    <dbReference type="NCBI Taxonomy" id="1932778"/>
    <lineage>
        <taxon>Bacteria</taxon>
        <taxon>Pseudomonadati</taxon>
        <taxon>Bacteroidota</taxon>
        <taxon>Sphingobacteriia</taxon>
        <taxon>Sphingobacteriales</taxon>
        <taxon>Sphingobacteriaceae</taxon>
        <taxon>Mucilaginibacter</taxon>
    </lineage>
</organism>
<comment type="caution">
    <text evidence="1">The sequence shown here is derived from an EMBL/GenBank/DDBJ whole genome shotgun (WGS) entry which is preliminary data.</text>
</comment>
<reference evidence="1 2" key="1">
    <citation type="submission" date="2019-01" db="EMBL/GenBank/DDBJ databases">
        <authorList>
            <person name="Chen W.-M."/>
        </authorList>
    </citation>
    <scope>NUCLEOTIDE SEQUENCE [LARGE SCALE GENOMIC DNA]</scope>
    <source>
        <strain evidence="1 2">YBJ-36</strain>
    </source>
</reference>